<evidence type="ECO:0000313" key="3">
    <source>
        <dbReference type="Proteomes" id="UP001316803"/>
    </source>
</evidence>
<protein>
    <recommendedName>
        <fullName evidence="1">Dienelactone hydrolase domain-containing protein</fullName>
    </recommendedName>
</protein>
<organism evidence="2 3">
    <name type="scientific">Knufia fluminis</name>
    <dbReference type="NCBI Taxonomy" id="191047"/>
    <lineage>
        <taxon>Eukaryota</taxon>
        <taxon>Fungi</taxon>
        <taxon>Dikarya</taxon>
        <taxon>Ascomycota</taxon>
        <taxon>Pezizomycotina</taxon>
        <taxon>Eurotiomycetes</taxon>
        <taxon>Chaetothyriomycetidae</taxon>
        <taxon>Chaetothyriales</taxon>
        <taxon>Trichomeriaceae</taxon>
        <taxon>Knufia</taxon>
    </lineage>
</organism>
<sequence length="249" mass="27792">MSKHSEACCRIPPVVDEGYNPKGKYIDLNGTKTYVVGDEKSEGAILSVYDIFGHFPQTIQGADILAYSDTEHPYQVFVPDFFNGNAAKIEWYPPDTDDKKKALGDWFPAVASPPQHLPKIPGLLDAAEKHNGNIKSWGIIGYCWGGKLASLIAGKDTRFKAAVQTSPAMVDVGDAEKVKIPMMVLASMEEPAEDIRKYEEGLKVTKHVETFGDQLHGFMSARADLKDEKVRREYERGYKLALQFFHDHL</sequence>
<dbReference type="InterPro" id="IPR002925">
    <property type="entry name" value="Dienelactn_hydro"/>
</dbReference>
<evidence type="ECO:0000313" key="2">
    <source>
        <dbReference type="EMBL" id="KAK5953173.1"/>
    </source>
</evidence>
<dbReference type="InterPro" id="IPR029058">
    <property type="entry name" value="AB_hydrolase_fold"/>
</dbReference>
<accession>A0AAN8EVK9</accession>
<dbReference type="PANTHER" id="PTHR47668">
    <property type="entry name" value="DIENELACTONE HYDROLASE FAMILY PROTEIN (AFU_ORTHOLOGUE AFUA_6G01940)"/>
    <property type="match status" value="1"/>
</dbReference>
<gene>
    <name evidence="2" type="ORF">OHC33_005741</name>
</gene>
<comment type="caution">
    <text evidence="2">The sequence shown here is derived from an EMBL/GenBank/DDBJ whole genome shotgun (WGS) entry which is preliminary data.</text>
</comment>
<feature type="domain" description="Dienelactone hydrolase" evidence="1">
    <location>
        <begin position="33"/>
        <end position="248"/>
    </location>
</feature>
<dbReference type="EMBL" id="JAKLMC020000012">
    <property type="protein sequence ID" value="KAK5953173.1"/>
    <property type="molecule type" value="Genomic_DNA"/>
</dbReference>
<dbReference type="SUPFAM" id="SSF53474">
    <property type="entry name" value="alpha/beta-Hydrolases"/>
    <property type="match status" value="1"/>
</dbReference>
<dbReference type="AlphaFoldDB" id="A0AAN8EVK9"/>
<proteinExistence type="predicted"/>
<dbReference type="Gene3D" id="3.40.50.1820">
    <property type="entry name" value="alpha/beta hydrolase"/>
    <property type="match status" value="1"/>
</dbReference>
<dbReference type="Proteomes" id="UP001316803">
    <property type="component" value="Unassembled WGS sequence"/>
</dbReference>
<dbReference type="PANTHER" id="PTHR47668:SF1">
    <property type="entry name" value="DIENELACTONE HYDROLASE DOMAIN-CONTAINING PROTEIN-RELATED"/>
    <property type="match status" value="1"/>
</dbReference>
<keyword evidence="3" id="KW-1185">Reference proteome</keyword>
<dbReference type="Pfam" id="PF01738">
    <property type="entry name" value="DLH"/>
    <property type="match status" value="1"/>
</dbReference>
<evidence type="ECO:0000259" key="1">
    <source>
        <dbReference type="Pfam" id="PF01738"/>
    </source>
</evidence>
<name>A0AAN8EVK9_9EURO</name>
<dbReference type="GO" id="GO:0016787">
    <property type="term" value="F:hydrolase activity"/>
    <property type="evidence" value="ECO:0007669"/>
    <property type="project" value="InterPro"/>
</dbReference>
<reference evidence="2 3" key="1">
    <citation type="submission" date="2022-12" db="EMBL/GenBank/DDBJ databases">
        <title>Genomic features and morphological characterization of a novel Knufia sp. strain isolated from spacecraft assembly facility.</title>
        <authorList>
            <person name="Teixeira M."/>
            <person name="Chander A.M."/>
            <person name="Stajich J.E."/>
            <person name="Venkateswaran K."/>
        </authorList>
    </citation>
    <scope>NUCLEOTIDE SEQUENCE [LARGE SCALE GENOMIC DNA]</scope>
    <source>
        <strain evidence="2 3">FJI-L2-BK-P2</strain>
    </source>
</reference>